<feature type="compositionally biased region" description="Gly residues" evidence="2">
    <location>
        <begin position="498"/>
        <end position="526"/>
    </location>
</feature>
<dbReference type="OrthoDB" id="9813301at2"/>
<protein>
    <recommendedName>
        <fullName evidence="3">G5 domain-containing protein</fullName>
    </recommendedName>
</protein>
<dbReference type="Gene3D" id="2.20.230.10">
    <property type="entry name" value="Resuscitation-promoting factor rpfb"/>
    <property type="match status" value="1"/>
</dbReference>
<dbReference type="InterPro" id="IPR007391">
    <property type="entry name" value="Vancomycin_resist_VanW"/>
</dbReference>
<feature type="region of interest" description="Disordered" evidence="2">
    <location>
        <begin position="468"/>
        <end position="549"/>
    </location>
</feature>
<dbReference type="PANTHER" id="PTHR35788">
    <property type="entry name" value="EXPORTED PROTEIN-RELATED"/>
    <property type="match status" value="1"/>
</dbReference>
<accession>R9L5X2</accession>
<keyword evidence="1" id="KW-0732">Signal</keyword>
<dbReference type="Pfam" id="PF07501">
    <property type="entry name" value="G5"/>
    <property type="match status" value="1"/>
</dbReference>
<dbReference type="PANTHER" id="PTHR35788:SF1">
    <property type="entry name" value="EXPORTED PROTEIN"/>
    <property type="match status" value="1"/>
</dbReference>
<dbReference type="InterPro" id="IPR052913">
    <property type="entry name" value="Glycopeptide_resist_protein"/>
</dbReference>
<dbReference type="AlphaFoldDB" id="R9L5X2"/>
<dbReference type="Pfam" id="PF04294">
    <property type="entry name" value="VanW"/>
    <property type="match status" value="1"/>
</dbReference>
<comment type="caution">
    <text evidence="4">The sequence shown here is derived from an EMBL/GenBank/DDBJ whole genome shotgun (WGS) entry which is preliminary data.</text>
</comment>
<evidence type="ECO:0000256" key="1">
    <source>
        <dbReference type="ARBA" id="ARBA00022729"/>
    </source>
</evidence>
<dbReference type="PROSITE" id="PS51109">
    <property type="entry name" value="G5"/>
    <property type="match status" value="1"/>
</dbReference>
<dbReference type="HOGENOM" id="CLU_011572_2_1_9"/>
<dbReference type="Proteomes" id="UP000019598">
    <property type="component" value="Unassembled WGS sequence"/>
</dbReference>
<proteinExistence type="predicted"/>
<feature type="domain" description="G5" evidence="3">
    <location>
        <begin position="395"/>
        <end position="475"/>
    </location>
</feature>
<dbReference type="PATRIC" id="fig|1235795.3.peg.3672"/>
<organism evidence="4 5">
    <name type="scientific">Paenibacillus barengoltzii G22</name>
    <dbReference type="NCBI Taxonomy" id="1235795"/>
    <lineage>
        <taxon>Bacteria</taxon>
        <taxon>Bacillati</taxon>
        <taxon>Bacillota</taxon>
        <taxon>Bacilli</taxon>
        <taxon>Bacillales</taxon>
        <taxon>Paenibacillaceae</taxon>
        <taxon>Paenibacillus</taxon>
    </lineage>
</organism>
<evidence type="ECO:0000313" key="5">
    <source>
        <dbReference type="Proteomes" id="UP000019598"/>
    </source>
</evidence>
<dbReference type="SMART" id="SM01208">
    <property type="entry name" value="G5"/>
    <property type="match status" value="1"/>
</dbReference>
<reference evidence="4 5" key="1">
    <citation type="submission" date="2013-04" db="EMBL/GenBank/DDBJ databases">
        <title>The Genome Sequence of Paenibacillus barengoltzii G22.</title>
        <authorList>
            <consortium name="The Broad Institute Genomics Platform"/>
            <consortium name="The Broad Institute Genome Sequencing Center for Infectious Disease"/>
            <person name="Earl A."/>
            <person name="Xavier R."/>
            <person name="Elson C."/>
            <person name="Duck W."/>
            <person name="Walker B."/>
            <person name="Young S."/>
            <person name="Zeng Q."/>
            <person name="Gargeya S."/>
            <person name="Fitzgerald M."/>
            <person name="Haas B."/>
            <person name="Abouelleil A."/>
            <person name="Allen A.W."/>
            <person name="Alvarado L."/>
            <person name="Arachchi H.M."/>
            <person name="Berlin A.M."/>
            <person name="Chapman S.B."/>
            <person name="Gainer-Dewar J."/>
            <person name="Goldberg J."/>
            <person name="Griggs A."/>
            <person name="Gujja S."/>
            <person name="Hansen M."/>
            <person name="Howarth C."/>
            <person name="Imamovic A."/>
            <person name="Ireland A."/>
            <person name="Larimer J."/>
            <person name="McCowan C."/>
            <person name="Murphy C."/>
            <person name="Pearson M."/>
            <person name="Poon T.W."/>
            <person name="Priest M."/>
            <person name="Roberts A."/>
            <person name="Saif S."/>
            <person name="Shea T."/>
            <person name="Sisk P."/>
            <person name="Sykes S."/>
            <person name="Wortman J."/>
            <person name="Nusbaum C."/>
            <person name="Birren B."/>
        </authorList>
    </citation>
    <scope>NUCLEOTIDE SEQUENCE [LARGE SCALE GENOMIC DNA]</scope>
    <source>
        <strain evidence="4 5">G22</strain>
    </source>
</reference>
<sequence length="549" mass="59771">MNLKGCGLKETAMKKKHLAAIFLCIGLLGAASWGALALYVSQDTLPAGTVVAGLDLGRRQRDEALRLLDQEIAALNRKQAVFAVDGTTKALTWEDAGITFDAEAFHDEVQRLEEGSLWERGMARRSFPRQQTLSITFDPKKLQTMFSPEWEKNRFGSPVNAVRTITPQDQIRYLPGTAVQRIDWERLLEMVPKQLGEEVRRLEKNSWHEPTPNALSKQLPTLQFTVPLKTVEPEITVERLQKEGIRRKIVQFSTSLMSSGTGRVHNVDAAARSIDGMVLAPDEVFDYNEVIEYAEKTYGFREAPVIFGGRLTPGVGGGICQVSSTLYNAAVRAGLTIVERRNHSLPVKYLPKGQDATFAKGYINFRFQNTSGHHLLIRAEVKNGQLTVKLFGDMPENVSYTLESRTTEVISPPNKYVINRSLPAGSQQVLVRGKQGYVVETYRIKKVDGKTVERTLLSKDTYPAQPNVIAVREVKAGSTGSSNGEDAGSGNRENNRSGNGGSKGSGTGGSGTGGQGGSGSSGGNSSGGNSSDSLPKQILEDGVTGPNFR</sequence>
<name>R9L5X2_9BACL</name>
<dbReference type="STRING" id="1235795.C812_03711"/>
<dbReference type="EMBL" id="ASSZ01000034">
    <property type="protein sequence ID" value="EOS54080.1"/>
    <property type="molecule type" value="Genomic_DNA"/>
</dbReference>
<gene>
    <name evidence="4" type="ORF">C812_03711</name>
</gene>
<evidence type="ECO:0000256" key="2">
    <source>
        <dbReference type="SAM" id="MobiDB-lite"/>
    </source>
</evidence>
<evidence type="ECO:0000313" key="4">
    <source>
        <dbReference type="EMBL" id="EOS54080.1"/>
    </source>
</evidence>
<dbReference type="InterPro" id="IPR011098">
    <property type="entry name" value="G5_dom"/>
</dbReference>
<evidence type="ECO:0000259" key="3">
    <source>
        <dbReference type="PROSITE" id="PS51109"/>
    </source>
</evidence>